<dbReference type="RefSeq" id="WP_011178401.1">
    <property type="nucleotide sequence ID" value="NZ_CADFGY010000030.1"/>
</dbReference>
<dbReference type="PIRSF" id="PIRSF000429">
    <property type="entry name" value="Ac-CoA_Ac_transf"/>
    <property type="match status" value="1"/>
</dbReference>
<dbReference type="CDD" id="cd00829">
    <property type="entry name" value="SCP-x_thiolase"/>
    <property type="match status" value="1"/>
</dbReference>
<protein>
    <submittedName>
        <fullName evidence="2">Acetyl-CoA acetyltransferase</fullName>
    </submittedName>
</protein>
<feature type="domain" description="Thiolase C-terminal" evidence="1">
    <location>
        <begin position="240"/>
        <end position="374"/>
    </location>
</feature>
<dbReference type="Proteomes" id="UP000184395">
    <property type="component" value="Unassembled WGS sequence"/>
</dbReference>
<dbReference type="STRING" id="169427.SAMN05192548_108011"/>
<dbReference type="GeneID" id="55536827"/>
<reference evidence="2 3" key="1">
    <citation type="submission" date="2016-11" db="EMBL/GenBank/DDBJ databases">
        <authorList>
            <person name="Jaros S."/>
            <person name="Januszkiewicz K."/>
            <person name="Wedrychowicz H."/>
        </authorList>
    </citation>
    <scope>NUCLEOTIDE SEQUENCE [LARGE SCALE GENOMIC DNA]</scope>
    <source>
        <strain evidence="2 3">LMG 20594</strain>
    </source>
</reference>
<dbReference type="InterPro" id="IPR002155">
    <property type="entry name" value="Thiolase"/>
</dbReference>
<dbReference type="OrthoDB" id="9790314at2"/>
<keyword evidence="2" id="KW-0808">Transferase</keyword>
<dbReference type="Pfam" id="PF22691">
    <property type="entry name" value="Thiolase_C_1"/>
    <property type="match status" value="1"/>
</dbReference>
<accession>A0A1M6YWF0</accession>
<evidence type="ECO:0000313" key="2">
    <source>
        <dbReference type="EMBL" id="SHL22621.1"/>
    </source>
</evidence>
<proteinExistence type="predicted"/>
<name>A0A1M6YWF0_9BURK</name>
<dbReference type="PANTHER" id="PTHR42870:SF1">
    <property type="entry name" value="NON-SPECIFIC LIPID-TRANSFER PROTEIN-LIKE 2"/>
    <property type="match status" value="1"/>
</dbReference>
<evidence type="ECO:0000313" key="3">
    <source>
        <dbReference type="Proteomes" id="UP000184395"/>
    </source>
</evidence>
<dbReference type="Gene3D" id="3.40.47.10">
    <property type="match status" value="1"/>
</dbReference>
<dbReference type="PANTHER" id="PTHR42870">
    <property type="entry name" value="ACETYL-COA C-ACETYLTRANSFERASE"/>
    <property type="match status" value="1"/>
</dbReference>
<dbReference type="SUPFAM" id="SSF53901">
    <property type="entry name" value="Thiolase-like"/>
    <property type="match status" value="1"/>
</dbReference>
<dbReference type="InterPro" id="IPR055140">
    <property type="entry name" value="Thiolase_C_2"/>
</dbReference>
<organism evidence="2 3">
    <name type="scientific">Paraburkholderia terricola</name>
    <dbReference type="NCBI Taxonomy" id="169427"/>
    <lineage>
        <taxon>Bacteria</taxon>
        <taxon>Pseudomonadati</taxon>
        <taxon>Pseudomonadota</taxon>
        <taxon>Betaproteobacteria</taxon>
        <taxon>Burkholderiales</taxon>
        <taxon>Burkholderiaceae</taxon>
        <taxon>Paraburkholderia</taxon>
    </lineage>
</organism>
<dbReference type="InterPro" id="IPR016039">
    <property type="entry name" value="Thiolase-like"/>
</dbReference>
<dbReference type="GO" id="GO:0003988">
    <property type="term" value="F:acetyl-CoA C-acyltransferase activity"/>
    <property type="evidence" value="ECO:0007669"/>
    <property type="project" value="UniProtKB-ARBA"/>
</dbReference>
<dbReference type="AlphaFoldDB" id="A0A1M6YWF0"/>
<sequence length="388" mass="40699">MAASDIVIGGYAETPVVFGSGRSAYDLAADVLDELARKYGIAPADIDGLAVTAALSEGSNPFHAAFMSDALGLALDWLATGTTGGCAMLSAVAATASALRDGHCKVALVLGADAPSTHFAAEFRGYHDEFIAPTGMTRPPGFFALLHNAYEQRYGALDAALGKIVLTQRGHALENERACEKLRRPLALDDYLKSRKVSDPLRLLDSVMFCDGANGVLMMRAETASAMGLSKCARLAGYAERTNHDVQEQPPDLLASGFVQAGPRALRQAGLTVQEIDMLQLYDDFTIAVLMQLEHMGFCGRGEGAAFIEKTDLRFSGGLPLNTGGGQLSAGQPGLAAGGLGLVEAVRQLFGEGGATQVEDPRNALVTGIGGLAYGRAWMMSSALVLDR</sequence>
<dbReference type="EMBL" id="FRAB01000080">
    <property type="protein sequence ID" value="SHL22621.1"/>
    <property type="molecule type" value="Genomic_DNA"/>
</dbReference>
<gene>
    <name evidence="2" type="ORF">SAMN05192548_108011</name>
</gene>
<evidence type="ECO:0000259" key="1">
    <source>
        <dbReference type="Pfam" id="PF22691"/>
    </source>
</evidence>